<keyword evidence="12" id="KW-1185">Reference proteome</keyword>
<proteinExistence type="inferred from homology"/>
<keyword evidence="8 9" id="KW-0472">Membrane</keyword>
<feature type="compositionally biased region" description="Basic and acidic residues" evidence="10">
    <location>
        <begin position="72"/>
        <end position="87"/>
    </location>
</feature>
<comment type="similarity">
    <text evidence="9">Belongs to the TatA/E family.</text>
</comment>
<name>D1CHL1_THET1</name>
<evidence type="ECO:0000256" key="9">
    <source>
        <dbReference type="HAMAP-Rule" id="MF_00236"/>
    </source>
</evidence>
<dbReference type="GO" id="GO:0033281">
    <property type="term" value="C:TAT protein transport complex"/>
    <property type="evidence" value="ECO:0007669"/>
    <property type="project" value="UniProtKB-UniRule"/>
</dbReference>
<dbReference type="STRING" id="525904.Tter_2333"/>
<evidence type="ECO:0000256" key="8">
    <source>
        <dbReference type="ARBA" id="ARBA00023136"/>
    </source>
</evidence>
<dbReference type="AlphaFoldDB" id="D1CHL1"/>
<evidence type="ECO:0000256" key="6">
    <source>
        <dbReference type="ARBA" id="ARBA00022989"/>
    </source>
</evidence>
<dbReference type="HOGENOM" id="CLU_086034_6_0_0"/>
<feature type="compositionally biased region" description="Low complexity" evidence="10">
    <location>
        <begin position="56"/>
        <end position="65"/>
    </location>
</feature>
<evidence type="ECO:0000256" key="3">
    <source>
        <dbReference type="ARBA" id="ARBA00022475"/>
    </source>
</evidence>
<evidence type="ECO:0000256" key="10">
    <source>
        <dbReference type="SAM" id="MobiDB-lite"/>
    </source>
</evidence>
<dbReference type="Gene3D" id="1.20.5.3310">
    <property type="match status" value="1"/>
</dbReference>
<dbReference type="NCBIfam" id="TIGR01411">
    <property type="entry name" value="tatAE"/>
    <property type="match status" value="1"/>
</dbReference>
<feature type="region of interest" description="Disordered" evidence="10">
    <location>
        <begin position="50"/>
        <end position="87"/>
    </location>
</feature>
<feature type="transmembrane region" description="Helical" evidence="9">
    <location>
        <begin position="6"/>
        <end position="25"/>
    </location>
</feature>
<keyword evidence="2 9" id="KW-0813">Transport</keyword>
<dbReference type="PANTHER" id="PTHR42982:SF1">
    <property type="entry name" value="SEC-INDEPENDENT PROTEIN TRANSLOCASE PROTEIN TATA"/>
    <property type="match status" value="1"/>
</dbReference>
<keyword evidence="5 9" id="KW-0653">Protein transport</keyword>
<dbReference type="KEGG" id="ttr:Tter_2333"/>
<comment type="subunit">
    <text evidence="9">Forms a complex with TatC.</text>
</comment>
<sequence>MFDLGVPELIIILLVVVMIFGVGKLPEVGAGLGKGIREFKDALTGRSDDRAEIAARSRASSEPAATQADAPSEGRAETASKEEARVE</sequence>
<dbReference type="RefSeq" id="WP_012876263.1">
    <property type="nucleotide sequence ID" value="NC_013526.1"/>
</dbReference>
<dbReference type="EMBL" id="CP001826">
    <property type="protein sequence ID" value="ACZ43232.1"/>
    <property type="molecule type" value="Genomic_DNA"/>
</dbReference>
<gene>
    <name evidence="9" type="primary">tatA</name>
    <name evidence="11" type="ordered locus">Tter_2333</name>
</gene>
<evidence type="ECO:0000256" key="2">
    <source>
        <dbReference type="ARBA" id="ARBA00022448"/>
    </source>
</evidence>
<comment type="function">
    <text evidence="9">Part of the twin-arginine translocation (Tat) system that transports large folded proteins containing a characteristic twin-arginine motif in their signal peptide across membranes. TatA could form the protein-conducting channel of the Tat system.</text>
</comment>
<keyword evidence="4 9" id="KW-0812">Transmembrane</keyword>
<keyword evidence="7 9" id="KW-0811">Translocation</keyword>
<evidence type="ECO:0000256" key="1">
    <source>
        <dbReference type="ARBA" id="ARBA00004162"/>
    </source>
</evidence>
<dbReference type="eggNOG" id="COG1826">
    <property type="taxonomic scope" value="Bacteria"/>
</dbReference>
<dbReference type="GO" id="GO:0043953">
    <property type="term" value="P:protein transport by the Tat complex"/>
    <property type="evidence" value="ECO:0007669"/>
    <property type="project" value="UniProtKB-UniRule"/>
</dbReference>
<evidence type="ECO:0000256" key="5">
    <source>
        <dbReference type="ARBA" id="ARBA00022927"/>
    </source>
</evidence>
<keyword evidence="3 9" id="KW-1003">Cell membrane</keyword>
<comment type="subcellular location">
    <subcellularLocation>
        <location evidence="1 9">Cell membrane</location>
        <topology evidence="1 9">Single-pass membrane protein</topology>
    </subcellularLocation>
</comment>
<dbReference type="Proteomes" id="UP000000323">
    <property type="component" value="Chromosome 2"/>
</dbReference>
<accession>D1CHL1</accession>
<dbReference type="GO" id="GO:0008320">
    <property type="term" value="F:protein transmembrane transporter activity"/>
    <property type="evidence" value="ECO:0007669"/>
    <property type="project" value="UniProtKB-UniRule"/>
</dbReference>
<dbReference type="PANTHER" id="PTHR42982">
    <property type="entry name" value="SEC-INDEPENDENT PROTEIN TRANSLOCASE PROTEIN TATA"/>
    <property type="match status" value="1"/>
</dbReference>
<dbReference type="InterPro" id="IPR006312">
    <property type="entry name" value="TatA/E"/>
</dbReference>
<keyword evidence="6 9" id="KW-1133">Transmembrane helix</keyword>
<evidence type="ECO:0000256" key="4">
    <source>
        <dbReference type="ARBA" id="ARBA00022692"/>
    </source>
</evidence>
<protein>
    <recommendedName>
        <fullName evidence="9">Sec-independent protein translocase protein TatA</fullName>
    </recommendedName>
</protein>
<evidence type="ECO:0000313" key="11">
    <source>
        <dbReference type="EMBL" id="ACZ43232.1"/>
    </source>
</evidence>
<reference evidence="12" key="1">
    <citation type="journal article" date="2010" name="Stand. Genomic Sci.">
        <title>Complete genome sequence of 'Thermobaculum terrenum' type strain (YNP1).</title>
        <authorList>
            <person name="Kiss H."/>
            <person name="Cleland D."/>
            <person name="Lapidus A."/>
            <person name="Lucas S."/>
            <person name="Glavina Del Rio T."/>
            <person name="Nolan M."/>
            <person name="Tice H."/>
            <person name="Han C."/>
            <person name="Goodwin L."/>
            <person name="Pitluck S."/>
            <person name="Liolios K."/>
            <person name="Ivanova N."/>
            <person name="Mavromatis K."/>
            <person name="Ovchinnikova G."/>
            <person name="Pati A."/>
            <person name="Chen A."/>
            <person name="Palaniappan K."/>
            <person name="Land M."/>
            <person name="Hauser L."/>
            <person name="Chang Y."/>
            <person name="Jeffries C."/>
            <person name="Lu M."/>
            <person name="Brettin T."/>
            <person name="Detter J."/>
            <person name="Goker M."/>
            <person name="Tindall B."/>
            <person name="Beck B."/>
            <person name="McDermott T."/>
            <person name="Woyke T."/>
            <person name="Bristow J."/>
            <person name="Eisen J."/>
            <person name="Markowitz V."/>
            <person name="Hugenholtz P."/>
            <person name="Kyrpides N."/>
            <person name="Klenk H."/>
            <person name="Cheng J."/>
        </authorList>
    </citation>
    <scope>NUCLEOTIDE SEQUENCE [LARGE SCALE GENOMIC DNA]</scope>
    <source>
        <strain evidence="12">ATCC BAA-798 / YNP1</strain>
    </source>
</reference>
<dbReference type="HAMAP" id="MF_00236">
    <property type="entry name" value="TatA_E"/>
    <property type="match status" value="1"/>
</dbReference>
<evidence type="ECO:0000313" key="12">
    <source>
        <dbReference type="Proteomes" id="UP000000323"/>
    </source>
</evidence>
<dbReference type="Pfam" id="PF02416">
    <property type="entry name" value="TatA_B_E"/>
    <property type="match status" value="1"/>
</dbReference>
<evidence type="ECO:0000256" key="7">
    <source>
        <dbReference type="ARBA" id="ARBA00023010"/>
    </source>
</evidence>
<organism evidence="11 12">
    <name type="scientific">Thermobaculum terrenum (strain ATCC BAA-798 / CCMEE 7001 / YNP1)</name>
    <dbReference type="NCBI Taxonomy" id="525904"/>
    <lineage>
        <taxon>Bacteria</taxon>
        <taxon>Bacillati</taxon>
        <taxon>Chloroflexota</taxon>
        <taxon>Chloroflexia</taxon>
        <taxon>Candidatus Thermobaculales</taxon>
        <taxon>Candidatus Thermobaculaceae</taxon>
        <taxon>Thermobaculum</taxon>
    </lineage>
</organism>
<dbReference type="InterPro" id="IPR003369">
    <property type="entry name" value="TatA/B/E"/>
</dbReference>